<reference evidence="8 9" key="1">
    <citation type="submission" date="2014-04" db="EMBL/GenBank/DDBJ databases">
        <authorList>
            <consortium name="DOE Joint Genome Institute"/>
            <person name="Kuo A."/>
            <person name="Kohler A."/>
            <person name="Nagy L.G."/>
            <person name="Floudas D."/>
            <person name="Copeland A."/>
            <person name="Barry K.W."/>
            <person name="Cichocki N."/>
            <person name="Veneault-Fourrey C."/>
            <person name="LaButti K."/>
            <person name="Lindquist E.A."/>
            <person name="Lipzen A."/>
            <person name="Lundell T."/>
            <person name="Morin E."/>
            <person name="Murat C."/>
            <person name="Sun H."/>
            <person name="Tunlid A."/>
            <person name="Henrissat B."/>
            <person name="Grigoriev I.V."/>
            <person name="Hibbett D.S."/>
            <person name="Martin F."/>
            <person name="Nordberg H.P."/>
            <person name="Cantor M.N."/>
            <person name="Hua S.X."/>
        </authorList>
    </citation>
    <scope>NUCLEOTIDE SEQUENCE [LARGE SCALE GENOMIC DNA]</scope>
    <source>
        <strain evidence="8 9">Foug A</strain>
    </source>
</reference>
<keyword evidence="5 6" id="KW-0408">Iron</keyword>
<dbReference type="STRING" id="1036808.A0A0C3E4N8"/>
<keyword evidence="7" id="KW-0472">Membrane</keyword>
<dbReference type="OrthoDB" id="2652272at2759"/>
<keyword evidence="7" id="KW-0812">Transmembrane</keyword>
<reference evidence="9" key="2">
    <citation type="submission" date="2015-01" db="EMBL/GenBank/DDBJ databases">
        <title>Evolutionary Origins and Diversification of the Mycorrhizal Mutualists.</title>
        <authorList>
            <consortium name="DOE Joint Genome Institute"/>
            <consortium name="Mycorrhizal Genomics Consortium"/>
            <person name="Kohler A."/>
            <person name="Kuo A."/>
            <person name="Nagy L.G."/>
            <person name="Floudas D."/>
            <person name="Copeland A."/>
            <person name="Barry K.W."/>
            <person name="Cichocki N."/>
            <person name="Veneault-Fourrey C."/>
            <person name="LaButti K."/>
            <person name="Lindquist E.A."/>
            <person name="Lipzen A."/>
            <person name="Lundell T."/>
            <person name="Morin E."/>
            <person name="Murat C."/>
            <person name="Riley R."/>
            <person name="Ohm R."/>
            <person name="Sun H."/>
            <person name="Tunlid A."/>
            <person name="Henrissat B."/>
            <person name="Grigoriev I.V."/>
            <person name="Hibbett D.S."/>
            <person name="Martin F."/>
        </authorList>
    </citation>
    <scope>NUCLEOTIDE SEQUENCE [LARGE SCALE GENOMIC DNA]</scope>
    <source>
        <strain evidence="9">Foug A</strain>
    </source>
</reference>
<dbReference type="PANTHER" id="PTHR46206">
    <property type="entry name" value="CYTOCHROME P450"/>
    <property type="match status" value="1"/>
</dbReference>
<evidence type="ECO:0000256" key="2">
    <source>
        <dbReference type="ARBA" id="ARBA00010617"/>
    </source>
</evidence>
<dbReference type="HOGENOM" id="CLU_536500_0_0_1"/>
<evidence type="ECO:0000256" key="4">
    <source>
        <dbReference type="ARBA" id="ARBA00023002"/>
    </source>
</evidence>
<dbReference type="PRINTS" id="PR00465">
    <property type="entry name" value="EP450IV"/>
</dbReference>
<keyword evidence="4" id="KW-0560">Oxidoreductase</keyword>
<dbReference type="PANTHER" id="PTHR46206:SF7">
    <property type="entry name" value="P450, PUTATIVE (EUROFUNG)-RELATED"/>
    <property type="match status" value="1"/>
</dbReference>
<dbReference type="Proteomes" id="UP000053989">
    <property type="component" value="Unassembled WGS sequence"/>
</dbReference>
<evidence type="ECO:0008006" key="10">
    <source>
        <dbReference type="Google" id="ProtNLM"/>
    </source>
</evidence>
<dbReference type="GO" id="GO:0020037">
    <property type="term" value="F:heme binding"/>
    <property type="evidence" value="ECO:0007669"/>
    <property type="project" value="InterPro"/>
</dbReference>
<dbReference type="InterPro" id="IPR001128">
    <property type="entry name" value="Cyt_P450"/>
</dbReference>
<dbReference type="InterPro" id="IPR036396">
    <property type="entry name" value="Cyt_P450_sf"/>
</dbReference>
<accession>A0A0C3E4N8</accession>
<dbReference type="SUPFAM" id="SSF48264">
    <property type="entry name" value="Cytochrome P450"/>
    <property type="match status" value="1"/>
</dbReference>
<keyword evidence="3 6" id="KW-0479">Metal-binding</keyword>
<dbReference type="Pfam" id="PF00067">
    <property type="entry name" value="p450"/>
    <property type="match status" value="1"/>
</dbReference>
<dbReference type="InterPro" id="IPR002403">
    <property type="entry name" value="Cyt_P450_E_grp-IV"/>
</dbReference>
<keyword evidence="7" id="KW-1133">Transmembrane helix</keyword>
<evidence type="ECO:0000256" key="7">
    <source>
        <dbReference type="SAM" id="Phobius"/>
    </source>
</evidence>
<dbReference type="InParanoid" id="A0A0C3E4N8"/>
<evidence type="ECO:0000313" key="8">
    <source>
        <dbReference type="EMBL" id="KIM62996.1"/>
    </source>
</evidence>
<dbReference type="GO" id="GO:0004497">
    <property type="term" value="F:monooxygenase activity"/>
    <property type="evidence" value="ECO:0007669"/>
    <property type="project" value="InterPro"/>
</dbReference>
<comment type="similarity">
    <text evidence="2">Belongs to the cytochrome P450 family.</text>
</comment>
<organism evidence="8 9">
    <name type="scientific">Scleroderma citrinum Foug A</name>
    <dbReference type="NCBI Taxonomy" id="1036808"/>
    <lineage>
        <taxon>Eukaryota</taxon>
        <taxon>Fungi</taxon>
        <taxon>Dikarya</taxon>
        <taxon>Basidiomycota</taxon>
        <taxon>Agaricomycotina</taxon>
        <taxon>Agaricomycetes</taxon>
        <taxon>Agaricomycetidae</taxon>
        <taxon>Boletales</taxon>
        <taxon>Sclerodermatineae</taxon>
        <taxon>Sclerodermataceae</taxon>
        <taxon>Scleroderma</taxon>
    </lineage>
</organism>
<dbReference type="GO" id="GO:0005506">
    <property type="term" value="F:iron ion binding"/>
    <property type="evidence" value="ECO:0007669"/>
    <property type="project" value="InterPro"/>
</dbReference>
<dbReference type="GO" id="GO:0016705">
    <property type="term" value="F:oxidoreductase activity, acting on paired donors, with incorporation or reduction of molecular oxygen"/>
    <property type="evidence" value="ECO:0007669"/>
    <property type="project" value="InterPro"/>
</dbReference>
<feature type="binding site" description="axial binding residue" evidence="6">
    <location>
        <position position="495"/>
    </location>
    <ligand>
        <name>heme</name>
        <dbReference type="ChEBI" id="CHEBI:30413"/>
    </ligand>
    <ligandPart>
        <name>Fe</name>
        <dbReference type="ChEBI" id="CHEBI:18248"/>
    </ligandPart>
</feature>
<dbReference type="EMBL" id="KN822038">
    <property type="protein sequence ID" value="KIM62996.1"/>
    <property type="molecule type" value="Genomic_DNA"/>
</dbReference>
<evidence type="ECO:0000256" key="3">
    <source>
        <dbReference type="ARBA" id="ARBA00022723"/>
    </source>
</evidence>
<name>A0A0C3E4N8_9AGAM</name>
<sequence>MESSSTGLLPRFPIQLAVTDLCASYSKTPLLPIFHALPARSGHQLPIVTGTLTLFAIFLLFIRQWKGSKLSNNSQAHRYPPMIDIPEEEMFTRPQEAYESALLKHGPVIGVRRKGRLEYIVDENLTKEVLANDRDFSFEHGTARILNLWFLMPLSKGKFFKNSQMMVTGGIIPRIDKIVDQIFPTFKDRAKEMIDESQLSGKGVDLFAHVHRCIAEAMLIVALGKHNVNDLNLQVTEETAHAIAVMTGIYQNASPFARAYPTLWKVVTWVRLVWEVIIFKYFRVIVPIIWKEIRGRKYQPLHTSTPNKLDEQESHDEPLVHYIARMYTNDQGRVSILSTLWVSTLVLSFIFVSVHQTAAVAVWVVFELSMRKEYIPAIREELSVVADSIDNDGIQRLSYEALRRSTTLDSFIREVFRTKGDTLSVIRATTRDVPLGEHIIPKDNLIYPLASLTHRSRRMHGEGASEFNPGQWAEGPASSTVGQGYLPFGFGRWACPGRILAVTEIKMITLALLATSTPEIEGGKYFVADPLNVTSVPPLGSLLLRPIKSKSDPVHL</sequence>
<feature type="transmembrane region" description="Helical" evidence="7">
    <location>
        <begin position="44"/>
        <end position="62"/>
    </location>
</feature>
<feature type="transmembrane region" description="Helical" evidence="7">
    <location>
        <begin position="340"/>
        <end position="366"/>
    </location>
</feature>
<proteinExistence type="inferred from homology"/>
<dbReference type="Gene3D" id="1.10.630.10">
    <property type="entry name" value="Cytochrome P450"/>
    <property type="match status" value="1"/>
</dbReference>
<evidence type="ECO:0000313" key="9">
    <source>
        <dbReference type="Proteomes" id="UP000053989"/>
    </source>
</evidence>
<evidence type="ECO:0000256" key="5">
    <source>
        <dbReference type="ARBA" id="ARBA00023004"/>
    </source>
</evidence>
<protein>
    <recommendedName>
        <fullName evidence="10">Cytochrome P450</fullName>
    </recommendedName>
</protein>
<gene>
    <name evidence="8" type="ORF">SCLCIDRAFT_1214531</name>
</gene>
<evidence type="ECO:0000256" key="1">
    <source>
        <dbReference type="ARBA" id="ARBA00001971"/>
    </source>
</evidence>
<dbReference type="AlphaFoldDB" id="A0A0C3E4N8"/>
<evidence type="ECO:0000256" key="6">
    <source>
        <dbReference type="PIRSR" id="PIRSR602403-1"/>
    </source>
</evidence>
<keyword evidence="9" id="KW-1185">Reference proteome</keyword>
<comment type="cofactor">
    <cofactor evidence="1 6">
        <name>heme</name>
        <dbReference type="ChEBI" id="CHEBI:30413"/>
    </cofactor>
</comment>
<keyword evidence="6" id="KW-0349">Heme</keyword>